<comment type="caution">
    <text evidence="8">The sequence shown here is derived from an EMBL/GenBank/DDBJ whole genome shotgun (WGS) entry which is preliminary data.</text>
</comment>
<evidence type="ECO:0000256" key="4">
    <source>
        <dbReference type="ARBA" id="ARBA00022989"/>
    </source>
</evidence>
<comment type="similarity">
    <text evidence="6">Belongs to the CopD family.</text>
</comment>
<feature type="transmembrane region" description="Helical" evidence="6">
    <location>
        <begin position="197"/>
        <end position="218"/>
    </location>
</feature>
<keyword evidence="9" id="KW-1185">Reference proteome</keyword>
<comment type="subcellular location">
    <subcellularLocation>
        <location evidence="6">Cell inner membrane</location>
        <topology evidence="6">Multi-pass membrane protein</topology>
    </subcellularLocation>
    <subcellularLocation>
        <location evidence="1">Cell membrane</location>
        <topology evidence="1">Multi-pass membrane protein</topology>
    </subcellularLocation>
</comment>
<dbReference type="InterPro" id="IPR032694">
    <property type="entry name" value="CopC/D"/>
</dbReference>
<feature type="domain" description="Copper resistance protein D" evidence="7">
    <location>
        <begin position="187"/>
        <end position="283"/>
    </location>
</feature>
<gene>
    <name evidence="8" type="primary">copD</name>
    <name evidence="8" type="ORF">JJB97_00380</name>
</gene>
<dbReference type="InterPro" id="IPR047689">
    <property type="entry name" value="CopD"/>
</dbReference>
<feature type="transmembrane region" description="Helical" evidence="6">
    <location>
        <begin position="80"/>
        <end position="110"/>
    </location>
</feature>
<feature type="transmembrane region" description="Helical" evidence="6">
    <location>
        <begin position="158"/>
        <end position="176"/>
    </location>
</feature>
<feature type="transmembrane region" description="Helical" evidence="6">
    <location>
        <begin position="117"/>
        <end position="138"/>
    </location>
</feature>
<protein>
    <recommendedName>
        <fullName evidence="6">Copper resistance protein D</fullName>
    </recommendedName>
</protein>
<dbReference type="PANTHER" id="PTHR34820:SF4">
    <property type="entry name" value="INNER MEMBRANE PROTEIN YEBZ"/>
    <property type="match status" value="1"/>
</dbReference>
<dbReference type="GO" id="GO:0005886">
    <property type="term" value="C:plasma membrane"/>
    <property type="evidence" value="ECO:0007669"/>
    <property type="project" value="UniProtKB-SubCell"/>
</dbReference>
<feature type="transmembrane region" description="Helical" evidence="6">
    <location>
        <begin position="43"/>
        <end position="68"/>
    </location>
</feature>
<dbReference type="Pfam" id="PF05425">
    <property type="entry name" value="CopD"/>
    <property type="match status" value="1"/>
</dbReference>
<keyword evidence="6" id="KW-0186">Copper</keyword>
<keyword evidence="2 6" id="KW-1003">Cell membrane</keyword>
<keyword evidence="5 6" id="KW-0472">Membrane</keyword>
<feature type="transmembrane region" description="Helical" evidence="6">
    <location>
        <begin position="12"/>
        <end position="31"/>
    </location>
</feature>
<dbReference type="AlphaFoldDB" id="A0A8K0V1L6"/>
<evidence type="ECO:0000256" key="6">
    <source>
        <dbReference type="RuleBase" id="RU369037"/>
    </source>
</evidence>
<dbReference type="RefSeq" id="WP_238711796.1">
    <property type="nucleotide sequence ID" value="NZ_JAEPBH010000001.1"/>
</dbReference>
<reference evidence="8" key="1">
    <citation type="submission" date="2021-01" db="EMBL/GenBank/DDBJ databases">
        <title>Intestinitalea alba gen. nov., sp. nov., a novel genus of the family Enterobacteriaceae, isolated from the gut of the plastic-eating mealworm Tenebrio molitor L.</title>
        <authorList>
            <person name="Yang Y."/>
        </authorList>
    </citation>
    <scope>NUCLEOTIDE SEQUENCE</scope>
    <source>
        <strain evidence="8">BIT-L3</strain>
    </source>
</reference>
<feature type="transmembrane region" description="Helical" evidence="6">
    <location>
        <begin position="224"/>
        <end position="244"/>
    </location>
</feature>
<dbReference type="Proteomes" id="UP000659047">
    <property type="component" value="Unassembled WGS sequence"/>
</dbReference>
<comment type="function">
    <text evidence="6">Involved in copper resistance.</text>
</comment>
<evidence type="ECO:0000259" key="7">
    <source>
        <dbReference type="Pfam" id="PF05425"/>
    </source>
</evidence>
<accession>A0A8K0V1L6</accession>
<evidence type="ECO:0000256" key="2">
    <source>
        <dbReference type="ARBA" id="ARBA00022475"/>
    </source>
</evidence>
<dbReference type="GO" id="GO:0006825">
    <property type="term" value="P:copper ion transport"/>
    <property type="evidence" value="ECO:0007669"/>
    <property type="project" value="InterPro"/>
</dbReference>
<dbReference type="InterPro" id="IPR008457">
    <property type="entry name" value="Cu-R_CopD_dom"/>
</dbReference>
<name>A0A8K0V1L6_9ENTR</name>
<evidence type="ECO:0000256" key="5">
    <source>
        <dbReference type="ARBA" id="ARBA00023136"/>
    </source>
</evidence>
<keyword evidence="4 6" id="KW-1133">Transmembrane helix</keyword>
<evidence type="ECO:0000313" key="8">
    <source>
        <dbReference type="EMBL" id="MBK4713811.1"/>
    </source>
</evidence>
<evidence type="ECO:0000256" key="1">
    <source>
        <dbReference type="ARBA" id="ARBA00004651"/>
    </source>
</evidence>
<evidence type="ECO:0000256" key="3">
    <source>
        <dbReference type="ARBA" id="ARBA00022692"/>
    </source>
</evidence>
<sequence>MLDAAFVCLRFVHFLALMLLAGAAVCSEWLARGDFRAVMARRLAWLWLPSGMINAVAVLLIVALQAGLMGQGWGDVFNPAVWLAVLGTRFGAVWLWQIMLAAITLTAVALRPYRLQPLLICLAAVQLIMLAGTGHATMHEGVTGLLHRLNHSLHLLSVAWWIGGLPPLLICMRMAHKPRWREAATGAMMRYSRYGHIAVALAVITGIVNSLFILGWRWPWHSGYVHLLLVKIALVAAMIGIALVNRYVLVSRFTRDGFRAQRTFVMLTQLEVALALLALAGVSLFATLQPF</sequence>
<organism evidence="8 9">
    <name type="scientific">Tenebrionibacter intestinalis</name>
    <dbReference type="NCBI Taxonomy" id="2799638"/>
    <lineage>
        <taxon>Bacteria</taxon>
        <taxon>Pseudomonadati</taxon>
        <taxon>Pseudomonadota</taxon>
        <taxon>Gammaproteobacteria</taxon>
        <taxon>Enterobacterales</taxon>
        <taxon>Enterobacteriaceae</taxon>
        <taxon>Tenebrionibacter/Tenebrionicola group</taxon>
        <taxon>Tenebrionibacter</taxon>
    </lineage>
</organism>
<dbReference type="NCBIfam" id="NF033808">
    <property type="entry name" value="copper_CopD"/>
    <property type="match status" value="1"/>
</dbReference>
<keyword evidence="6" id="KW-0997">Cell inner membrane</keyword>
<evidence type="ECO:0000313" key="9">
    <source>
        <dbReference type="Proteomes" id="UP000659047"/>
    </source>
</evidence>
<dbReference type="GO" id="GO:0046688">
    <property type="term" value="P:response to copper ion"/>
    <property type="evidence" value="ECO:0007669"/>
    <property type="project" value="UniProtKB-UniRule"/>
</dbReference>
<proteinExistence type="inferred from homology"/>
<keyword evidence="3 6" id="KW-0812">Transmembrane</keyword>
<dbReference type="PANTHER" id="PTHR34820">
    <property type="entry name" value="INNER MEMBRANE PROTEIN YEBZ"/>
    <property type="match status" value="1"/>
</dbReference>
<feature type="transmembrane region" description="Helical" evidence="6">
    <location>
        <begin position="264"/>
        <end position="288"/>
    </location>
</feature>
<dbReference type="EMBL" id="JAEPBH010000001">
    <property type="protein sequence ID" value="MBK4713811.1"/>
    <property type="molecule type" value="Genomic_DNA"/>
</dbReference>